<organism evidence="3 4">
    <name type="scientific">Colletotrichum gloeosporioides</name>
    <name type="common">Anthracnose fungus</name>
    <name type="synonym">Glomerella cingulata</name>
    <dbReference type="NCBI Taxonomy" id="474922"/>
    <lineage>
        <taxon>Eukaryota</taxon>
        <taxon>Fungi</taxon>
        <taxon>Dikarya</taxon>
        <taxon>Ascomycota</taxon>
        <taxon>Pezizomycotina</taxon>
        <taxon>Sordariomycetes</taxon>
        <taxon>Hypocreomycetidae</taxon>
        <taxon>Glomerellales</taxon>
        <taxon>Glomerellaceae</taxon>
        <taxon>Colletotrichum</taxon>
        <taxon>Colletotrichum gloeosporioides species complex</taxon>
    </lineage>
</organism>
<dbReference type="GeneID" id="69019807"/>
<feature type="region of interest" description="Disordered" evidence="1">
    <location>
        <begin position="102"/>
        <end position="131"/>
    </location>
</feature>
<evidence type="ECO:0000313" key="3">
    <source>
        <dbReference type="EMBL" id="KAF3808109.1"/>
    </source>
</evidence>
<dbReference type="Proteomes" id="UP000613401">
    <property type="component" value="Unassembled WGS sequence"/>
</dbReference>
<evidence type="ECO:0000259" key="2">
    <source>
        <dbReference type="PROSITE" id="PS50011"/>
    </source>
</evidence>
<sequence>MALQSNDTQDYEVRYTGGSSATESLQRPLSIRFRERNSSISLSSGNQSSPAIVLSPTDSAYNTPTRISLPWQNNYFTGDTETSYESSDNVLASRRFSITSGSRSVSPVRDLGISATQSSQSSVTSDDGEDDSIRFPIEGCIRQKIRDRLEWNQMHAEKREQYLPIDSFEEIFTVLNITQLMQEKFPELVEGDLEEKVLRITQCEQKCPAETDGSRIIGRRRILAILIHMGQLDHIDAFIEENVCDGHLPIQYTERDNRVFVDRASQHNETLFRSWERFHIDQFHNYQNVFFVPFFDIGTGFGINSYDFESDIRLPWKEHELKTNGGNGVIYRLLMHPSHHNFKETRSSDGSIYFAVKEVDAVDRLSYKHELKALERSGAYVKQEKHLIKLLFTYQYRGRLYLVFEWADGNLMEFWQNPLVHLEPSLTREKWAIEQCWGIANAIALIHGLSRLQKSERCSMSESERDAYSSWGRHGDIKPNNILWFSSYGDDRNLLVVSDLGLTRYHSAATKSLVSRIDGCTPTYRAPEFDLHEPITPTYDVWSLGCVYIEFFTWYVEGMEGFMEFEDARTNDYYEFEDVCLPEVLEDNYFVILQAESAGRRWRHATLKSSVTEWLDRLRRNGRCTTAISEFLDIIEQKMLVIDAKDRSHMDTITSEIAGVYEKLR</sequence>
<proteinExistence type="predicted"/>
<dbReference type="GO" id="GO:0004674">
    <property type="term" value="F:protein serine/threonine kinase activity"/>
    <property type="evidence" value="ECO:0007669"/>
    <property type="project" value="TreeGrafter"/>
</dbReference>
<dbReference type="PANTHER" id="PTHR24359">
    <property type="entry name" value="SERINE/THREONINE-PROTEIN KINASE SBK1"/>
    <property type="match status" value="1"/>
</dbReference>
<gene>
    <name evidence="3" type="ORF">GCG54_00012689</name>
</gene>
<comment type="caution">
    <text evidence="3">The sequence shown here is derived from an EMBL/GenBank/DDBJ whole genome shotgun (WGS) entry which is preliminary data.</text>
</comment>
<dbReference type="PANTHER" id="PTHR24359:SF37">
    <property type="entry name" value="PROTEIN KINASE DOMAIN-CONTAINING PROTEIN"/>
    <property type="match status" value="1"/>
</dbReference>
<dbReference type="InterPro" id="IPR011009">
    <property type="entry name" value="Kinase-like_dom_sf"/>
</dbReference>
<keyword evidence="4" id="KW-1185">Reference proteome</keyword>
<dbReference type="EMBL" id="WVTB01000024">
    <property type="protein sequence ID" value="KAF3808109.1"/>
    <property type="molecule type" value="Genomic_DNA"/>
</dbReference>
<feature type="domain" description="Protein kinase" evidence="2">
    <location>
        <begin position="316"/>
        <end position="664"/>
    </location>
</feature>
<feature type="compositionally biased region" description="Low complexity" evidence="1">
    <location>
        <begin position="114"/>
        <end position="125"/>
    </location>
</feature>
<dbReference type="RefSeq" id="XP_045267268.1">
    <property type="nucleotide sequence ID" value="XM_045412563.1"/>
</dbReference>
<reference evidence="3" key="2">
    <citation type="submission" date="2020-03" db="EMBL/GenBank/DDBJ databases">
        <authorList>
            <person name="Fu F.-F."/>
            <person name="Chen J."/>
        </authorList>
    </citation>
    <scope>NUCLEOTIDE SEQUENCE</scope>
    <source>
        <strain evidence="3">Lc1</strain>
    </source>
</reference>
<reference evidence="3" key="1">
    <citation type="journal article" date="2020" name="Phytopathology">
        <title>Genome sequence and comparative analysis of Colletotrichum gloeosporioides isolated from Liriodendron leaves.</title>
        <authorList>
            <person name="Fu F.F."/>
            <person name="Hao Z."/>
            <person name="Wang P."/>
            <person name="Lu Y."/>
            <person name="Xue L.J."/>
            <person name="Wei G."/>
            <person name="Tian Y."/>
            <person name="Baishi H."/>
            <person name="Xu H."/>
            <person name="Shi J."/>
            <person name="Cheng T."/>
            <person name="Wang G."/>
            <person name="Yi Y."/>
            <person name="Chen J."/>
        </authorList>
    </citation>
    <scope>NUCLEOTIDE SEQUENCE</scope>
    <source>
        <strain evidence="3">Lc1</strain>
    </source>
</reference>
<evidence type="ECO:0000256" key="1">
    <source>
        <dbReference type="SAM" id="MobiDB-lite"/>
    </source>
</evidence>
<dbReference type="SUPFAM" id="SSF56112">
    <property type="entry name" value="Protein kinase-like (PK-like)"/>
    <property type="match status" value="1"/>
</dbReference>
<feature type="compositionally biased region" description="Polar residues" evidence="1">
    <location>
        <begin position="17"/>
        <end position="26"/>
    </location>
</feature>
<protein>
    <recommendedName>
        <fullName evidence="2">Protein kinase domain-containing protein</fullName>
    </recommendedName>
</protein>
<name>A0A8H4CQH5_COLGL</name>
<dbReference type="SMART" id="SM00220">
    <property type="entry name" value="S_TKc"/>
    <property type="match status" value="1"/>
</dbReference>
<dbReference type="PROSITE" id="PS50011">
    <property type="entry name" value="PROTEIN_KINASE_DOM"/>
    <property type="match status" value="1"/>
</dbReference>
<evidence type="ECO:0000313" key="4">
    <source>
        <dbReference type="Proteomes" id="UP000613401"/>
    </source>
</evidence>
<dbReference type="GO" id="GO:0005524">
    <property type="term" value="F:ATP binding"/>
    <property type="evidence" value="ECO:0007669"/>
    <property type="project" value="InterPro"/>
</dbReference>
<dbReference type="Gene3D" id="1.10.510.10">
    <property type="entry name" value="Transferase(Phosphotransferase) domain 1"/>
    <property type="match status" value="1"/>
</dbReference>
<dbReference type="AlphaFoldDB" id="A0A8H4CQH5"/>
<dbReference type="InterPro" id="IPR000719">
    <property type="entry name" value="Prot_kinase_dom"/>
</dbReference>
<feature type="region of interest" description="Disordered" evidence="1">
    <location>
        <begin position="1"/>
        <end position="26"/>
    </location>
</feature>
<accession>A0A8H4CQH5</accession>
<dbReference type="Pfam" id="PF00069">
    <property type="entry name" value="Pkinase"/>
    <property type="match status" value="1"/>
</dbReference>